<dbReference type="OrthoDB" id="6775288at2759"/>
<name>A0A8K0CL81_IGNLU</name>
<evidence type="ECO:0000313" key="3">
    <source>
        <dbReference type="Proteomes" id="UP000801492"/>
    </source>
</evidence>
<gene>
    <name evidence="2" type="ORF">ILUMI_18892</name>
</gene>
<dbReference type="EMBL" id="VTPC01084326">
    <property type="protein sequence ID" value="KAF2887282.1"/>
    <property type="molecule type" value="Genomic_DNA"/>
</dbReference>
<dbReference type="InterPro" id="IPR048365">
    <property type="entry name" value="TNP-like_RNaseH_N"/>
</dbReference>
<dbReference type="AlphaFoldDB" id="A0A8K0CL81"/>
<feature type="domain" description="Transposable element P transposase-like RNase H" evidence="1">
    <location>
        <begin position="9"/>
        <end position="87"/>
    </location>
</feature>
<evidence type="ECO:0000259" key="1">
    <source>
        <dbReference type="Pfam" id="PF21787"/>
    </source>
</evidence>
<proteinExistence type="predicted"/>
<protein>
    <recommendedName>
        <fullName evidence="1">Transposable element P transposase-like RNase H domain-containing protein</fullName>
    </recommendedName>
</protein>
<reference evidence="2" key="1">
    <citation type="submission" date="2019-08" db="EMBL/GenBank/DDBJ databases">
        <title>The genome of the North American firefly Photinus pyralis.</title>
        <authorList>
            <consortium name="Photinus pyralis genome working group"/>
            <person name="Fallon T.R."/>
            <person name="Sander Lower S.E."/>
            <person name="Weng J.-K."/>
        </authorList>
    </citation>
    <scope>NUCLEOTIDE SEQUENCE</scope>
    <source>
        <strain evidence="2">TRF0915ILg1</strain>
        <tissue evidence="2">Whole body</tissue>
    </source>
</reference>
<organism evidence="2 3">
    <name type="scientific">Ignelater luminosus</name>
    <name type="common">Cucubano</name>
    <name type="synonym">Pyrophorus luminosus</name>
    <dbReference type="NCBI Taxonomy" id="2038154"/>
    <lineage>
        <taxon>Eukaryota</taxon>
        <taxon>Metazoa</taxon>
        <taxon>Ecdysozoa</taxon>
        <taxon>Arthropoda</taxon>
        <taxon>Hexapoda</taxon>
        <taxon>Insecta</taxon>
        <taxon>Pterygota</taxon>
        <taxon>Neoptera</taxon>
        <taxon>Endopterygota</taxon>
        <taxon>Coleoptera</taxon>
        <taxon>Polyphaga</taxon>
        <taxon>Elateriformia</taxon>
        <taxon>Elateroidea</taxon>
        <taxon>Elateridae</taxon>
        <taxon>Agrypninae</taxon>
        <taxon>Pyrophorini</taxon>
        <taxon>Ignelater</taxon>
    </lineage>
</organism>
<dbReference type="Proteomes" id="UP000801492">
    <property type="component" value="Unassembled WGS sequence"/>
</dbReference>
<evidence type="ECO:0000313" key="2">
    <source>
        <dbReference type="EMBL" id="KAF2887282.1"/>
    </source>
</evidence>
<comment type="caution">
    <text evidence="2">The sequence shown here is derived from an EMBL/GenBank/DDBJ whole genome shotgun (WGS) entry which is preliminary data.</text>
</comment>
<sequence length="248" mass="27894">MKIGIDCTGIDESHKNYLAEKIKHLSDREKYVHVLLDEIYIKSHVSYKGGKIEGLDSQRLNDNLNGNGSSEIATTVQTFMLSSIFSKNKDTDDLEAGFGQYRQMSGAYYHVTLSEILESEKKLKFLSLINLTSRAMGTLVLKNFLSTTDTANSDSEENCNNCSVYNKFDDSIISNDTEVSENNLMLLIYIGGYIAYKIKQTCTDCYVAVTYDKSIELESSSNIHTYIKLLDRGGLKYAKDFLVEAIIN</sequence>
<keyword evidence="3" id="KW-1185">Reference proteome</keyword>
<dbReference type="Pfam" id="PF21787">
    <property type="entry name" value="TNP-like_RNaseH_N"/>
    <property type="match status" value="1"/>
</dbReference>
<accession>A0A8K0CL81</accession>